<dbReference type="NCBIfam" id="NF040521">
    <property type="entry name" value="C45_proenzyme"/>
    <property type="match status" value="1"/>
</dbReference>
<dbReference type="EMBL" id="CAJA01000357">
    <property type="protein sequence ID" value="CCH74288.1"/>
    <property type="molecule type" value="Genomic_DNA"/>
</dbReference>
<dbReference type="Pfam" id="PF03417">
    <property type="entry name" value="AAT"/>
    <property type="match status" value="1"/>
</dbReference>
<sequence length="414" mass="45200">MATLTTIRPPAADADWQAWMAYGLALAAASPHHHAARPAPAWAPARATAGRTELAHTLHAYREDRPGPRWQQLARATWPAYQRWFRSEGTAARPSYDDCRTALRHHLPELVPTWERLTQLAMDATGASRDEAGRLLSLWCPTPFVTGCSQVLVPGPDPALIRSYDYDPALFEGVIATTDYSGRRRVLGTSDCLWGLLDGINDAGLAVSLTYGGRPGRGTGSVGPGFGIPLVIRYLLETCADVPAAVAVLRRVPVAQAYNIGLVDTAGRHATVFVAPGEDAEVSTQRIACNHRLDVVEHPHLAARLRSPERHAELTRLLARGTDEAGLSDAFLRPPLRSREYGAGFGSLYAVALRPGAGTVEYRWPGRTWTRRFDDPDEVITVEVPHEPTGPGFGERHACRGRGRHPRPRHDADS</sequence>
<dbReference type="Gene3D" id="3.60.60.10">
    <property type="entry name" value="Penicillin V Acylase, Chain A"/>
    <property type="match status" value="1"/>
</dbReference>
<evidence type="ECO:0000256" key="1">
    <source>
        <dbReference type="SAM" id="MobiDB-lite"/>
    </source>
</evidence>
<proteinExistence type="predicted"/>
<feature type="region of interest" description="Disordered" evidence="1">
    <location>
        <begin position="385"/>
        <end position="414"/>
    </location>
</feature>
<comment type="caution">
    <text evidence="3">The sequence shown here is derived from an EMBL/GenBank/DDBJ whole genome shotgun (WGS) entry which is preliminary data.</text>
</comment>
<keyword evidence="4" id="KW-1185">Reference proteome</keyword>
<organism evidence="3 4">
    <name type="scientific">Nostocoides australiense Ben110</name>
    <dbReference type="NCBI Taxonomy" id="1193182"/>
    <lineage>
        <taxon>Bacteria</taxon>
        <taxon>Bacillati</taxon>
        <taxon>Actinomycetota</taxon>
        <taxon>Actinomycetes</taxon>
        <taxon>Micrococcales</taxon>
        <taxon>Intrasporangiaceae</taxon>
        <taxon>Nostocoides</taxon>
    </lineage>
</organism>
<dbReference type="InterPro" id="IPR029055">
    <property type="entry name" value="Ntn_hydrolases_N"/>
</dbReference>
<evidence type="ECO:0000313" key="3">
    <source>
        <dbReference type="EMBL" id="CCH74288.1"/>
    </source>
</evidence>
<evidence type="ECO:0000313" key="4">
    <source>
        <dbReference type="Proteomes" id="UP000035763"/>
    </source>
</evidence>
<dbReference type="RefSeq" id="WP_157043965.1">
    <property type="nucleotide sequence ID" value="NZ_HG764815.1"/>
</dbReference>
<dbReference type="InterPro" id="IPR047794">
    <property type="entry name" value="C45_proenzyme-like"/>
</dbReference>
<protein>
    <recommendedName>
        <fullName evidence="2">Peptidase C45 hydrolase domain-containing protein</fullName>
    </recommendedName>
</protein>
<dbReference type="AlphaFoldDB" id="W6JXJ0"/>
<reference evidence="3 4" key="1">
    <citation type="journal article" date="2013" name="ISME J.">
        <title>A metabolic model for members of the genus Tetrasphaera involved in enhanced biological phosphorus removal.</title>
        <authorList>
            <person name="Kristiansen R."/>
            <person name="Nguyen H.T.T."/>
            <person name="Saunders A.M."/>
            <person name="Nielsen J.L."/>
            <person name="Wimmer R."/>
            <person name="Le V.Q."/>
            <person name="McIlroy S.J."/>
            <person name="Petrovski S."/>
            <person name="Seviour R.J."/>
            <person name="Calteau A."/>
            <person name="Nielsen K.L."/>
            <person name="Nielsen P.H."/>
        </authorList>
    </citation>
    <scope>NUCLEOTIDE SEQUENCE [LARGE SCALE GENOMIC DNA]</scope>
    <source>
        <strain evidence="3 4">Ben110</strain>
    </source>
</reference>
<gene>
    <name evidence="3" type="ORF">BN11_420018</name>
</gene>
<dbReference type="STRING" id="1193182.BN11_420018"/>
<dbReference type="OrthoDB" id="8617387at2"/>
<feature type="compositionally biased region" description="Basic residues" evidence="1">
    <location>
        <begin position="399"/>
        <end position="408"/>
    </location>
</feature>
<dbReference type="SUPFAM" id="SSF56235">
    <property type="entry name" value="N-terminal nucleophile aminohydrolases (Ntn hydrolases)"/>
    <property type="match status" value="1"/>
</dbReference>
<accession>W6JXJ0</accession>
<evidence type="ECO:0000259" key="2">
    <source>
        <dbReference type="Pfam" id="PF03417"/>
    </source>
</evidence>
<name>W6JXJ0_9MICO</name>
<dbReference type="InterPro" id="IPR005079">
    <property type="entry name" value="Peptidase_C45_hydrolase"/>
</dbReference>
<feature type="domain" description="Peptidase C45 hydrolase" evidence="2">
    <location>
        <begin position="158"/>
        <end position="367"/>
    </location>
</feature>
<dbReference type="Proteomes" id="UP000035763">
    <property type="component" value="Unassembled WGS sequence"/>
</dbReference>